<keyword evidence="11" id="KW-0472">Membrane</keyword>
<evidence type="ECO:0000256" key="9">
    <source>
        <dbReference type="ARBA" id="ARBA00022968"/>
    </source>
</evidence>
<gene>
    <name evidence="13" type="primary">arnC</name>
    <name evidence="13" type="ORF">SLAV_25865</name>
</gene>
<evidence type="ECO:0000256" key="6">
    <source>
        <dbReference type="ARBA" id="ARBA00022679"/>
    </source>
</evidence>
<dbReference type="EC" id="2.4.1.117" evidence="4"/>
<accession>A0A2K8PN00</accession>
<protein>
    <recommendedName>
        <fullName evidence="4">dolichyl-phosphate beta-glucosyltransferase</fullName>
        <ecNumber evidence="4">2.4.1.117</ecNumber>
    </recommendedName>
</protein>
<dbReference type="InterPro" id="IPR035518">
    <property type="entry name" value="DPG_synthase"/>
</dbReference>
<sequence>MQNGILRSRGATATGEPADQGPGAVGLSVVIPAYREEDRLGPTLDVVRSYLDSHVGTGTEDWEVIVVDDGSPDRTAAVALKAGVDEHRIRLVQSEQNRGKGSALRLGVAASLGRRVLIMDADLATPMEELARLEKALADDPTLDAAIGSRAHRDSAVERQQSALREVLGWVGNRVIRLVAVRGIRDTQCGFKLFDGDQARAAFGAARLDGWAIDVEILQYFRRKGWPVAEVPVRWAHQDGSKVQLLDYLRTLGELMRLNAGGIAVAALYLLASLYLYKGWWGDLDGSILAHSLQDQNQWEWFFGVTADNVAHLRNPLFTDFQNMPDGVNLMGNTVMLGLSVPFTPVTLLFGPTVTLALVFTLGIAATAWSWYWLIHRRFTESRWAAAAGGALAAFAPPMVSHANAHPNFVVLFMIPVIIDRALRLCEGRNVVRDGVLLGLFSAYQIFLGEEPFLLAAMGMLIFALVHAYVDRETARAAVRPLAKGLAITAAVSLPLVAFPLYWQFFGPQSYHSVLHGEGGAGNPLRALTEYSARSLFGNAETAGRLSLNTTEQNAFYGWPLLALATGITLWLWRRPVVRALGITALATAVLSLGPRVEIDKFGITVPAPWRVLRHLPLLESVIESRVAMVCAPVFGILLALALDRIVGFRAREHRFVGYLAVAAALVPILPLPLVVEEREPVPAFIARGLYEDYLKDGRSLVPVPLPDPRYAASLRWQSNTGFGFKLAGGYFNGPDGPDRVGIYGAKPRMLSDLLRDMRWGTVPPPDVTPEMREEARGDLAHWKAGLIVLPVAQERTPELRGTLTSLLGKEPQKAADCFIWQVDPV</sequence>
<dbReference type="PANTHER" id="PTHR10859">
    <property type="entry name" value="GLYCOSYL TRANSFERASE"/>
    <property type="match status" value="1"/>
</dbReference>
<dbReference type="InterPro" id="IPR001173">
    <property type="entry name" value="Glyco_trans_2-like"/>
</dbReference>
<dbReference type="KEGG" id="slx:SLAV_25865"/>
<keyword evidence="14" id="KW-1185">Reference proteome</keyword>
<evidence type="ECO:0000256" key="3">
    <source>
        <dbReference type="ARBA" id="ARBA00006739"/>
    </source>
</evidence>
<evidence type="ECO:0000313" key="13">
    <source>
        <dbReference type="EMBL" id="ATZ26965.1"/>
    </source>
</evidence>
<proteinExistence type="inferred from homology"/>
<dbReference type="SUPFAM" id="SSF53448">
    <property type="entry name" value="Nucleotide-diphospho-sugar transferases"/>
    <property type="match status" value="1"/>
</dbReference>
<reference evidence="13 14" key="1">
    <citation type="submission" date="2017-11" db="EMBL/GenBank/DDBJ databases">
        <title>Complete genome sequence of Streptomyces lavendulae subsp. lavendulae CCM 3239 (formerly 'Streptomyces aureofaciens CCM 3239'), the producer of the angucycline-type antibiotic auricin.</title>
        <authorList>
            <person name="Busche T."/>
            <person name="Novakova R."/>
            <person name="Al'Dilaimi A."/>
            <person name="Homerova D."/>
            <person name="Feckova L."/>
            <person name="Rezuchova B."/>
            <person name="Mingyar E."/>
            <person name="Csolleiova D."/>
            <person name="Bekeova C."/>
            <person name="Winkler A."/>
            <person name="Sevcikova B."/>
            <person name="Kalinowski J."/>
            <person name="Kormanec J."/>
            <person name="Ruckert C."/>
        </authorList>
    </citation>
    <scope>NUCLEOTIDE SEQUENCE [LARGE SCALE GENOMIC DNA]</scope>
    <source>
        <strain evidence="13 14">CCM 3239</strain>
    </source>
</reference>
<name>A0A2K8PN00_STRLA</name>
<evidence type="ECO:0000256" key="8">
    <source>
        <dbReference type="ARBA" id="ARBA00022824"/>
    </source>
</evidence>
<evidence type="ECO:0000256" key="5">
    <source>
        <dbReference type="ARBA" id="ARBA00022676"/>
    </source>
</evidence>
<keyword evidence="10" id="KW-1133">Transmembrane helix</keyword>
<evidence type="ECO:0000313" key="14">
    <source>
        <dbReference type="Proteomes" id="UP000231791"/>
    </source>
</evidence>
<dbReference type="InterPro" id="IPR029044">
    <property type="entry name" value="Nucleotide-diphossugar_trans"/>
</dbReference>
<dbReference type="GeneID" id="49386188"/>
<keyword evidence="9" id="KW-0735">Signal-anchor</keyword>
<comment type="subcellular location">
    <subcellularLocation>
        <location evidence="1">Endoplasmic reticulum membrane</location>
        <topology evidence="1">Single-pass membrane protein</topology>
    </subcellularLocation>
</comment>
<evidence type="ECO:0000256" key="10">
    <source>
        <dbReference type="ARBA" id="ARBA00022989"/>
    </source>
</evidence>
<dbReference type="GO" id="GO:0004581">
    <property type="term" value="F:dolichyl-phosphate beta-glucosyltransferase activity"/>
    <property type="evidence" value="ECO:0007669"/>
    <property type="project" value="UniProtKB-EC"/>
</dbReference>
<evidence type="ECO:0000256" key="7">
    <source>
        <dbReference type="ARBA" id="ARBA00022692"/>
    </source>
</evidence>
<dbReference type="AlphaFoldDB" id="A0A2K8PN00"/>
<evidence type="ECO:0000256" key="12">
    <source>
        <dbReference type="ARBA" id="ARBA00045097"/>
    </source>
</evidence>
<comment type="catalytic activity">
    <reaction evidence="12">
        <text>a di-trans,poly-cis-dolichyl phosphate + UDP-alpha-D-glucose = a di-trans,poly-cis-dolichyl beta-D-glucosyl phosphate + UDP</text>
        <dbReference type="Rhea" id="RHEA:15401"/>
        <dbReference type="Rhea" id="RHEA-COMP:19498"/>
        <dbReference type="Rhea" id="RHEA-COMP:19502"/>
        <dbReference type="ChEBI" id="CHEBI:57525"/>
        <dbReference type="ChEBI" id="CHEBI:57683"/>
        <dbReference type="ChEBI" id="CHEBI:58223"/>
        <dbReference type="ChEBI" id="CHEBI:58885"/>
        <dbReference type="EC" id="2.4.1.117"/>
    </reaction>
    <physiologicalReaction direction="left-to-right" evidence="12">
        <dbReference type="Rhea" id="RHEA:15402"/>
    </physiologicalReaction>
</comment>
<dbReference type="Pfam" id="PF00535">
    <property type="entry name" value="Glycos_transf_2"/>
    <property type="match status" value="1"/>
</dbReference>
<keyword evidence="8" id="KW-0256">Endoplasmic reticulum</keyword>
<keyword evidence="6 13" id="KW-0808">Transferase</keyword>
<keyword evidence="5 13" id="KW-0328">Glycosyltransferase</keyword>
<evidence type="ECO:0000256" key="2">
    <source>
        <dbReference type="ARBA" id="ARBA00004922"/>
    </source>
</evidence>
<dbReference type="GO" id="GO:0006487">
    <property type="term" value="P:protein N-linked glycosylation"/>
    <property type="evidence" value="ECO:0007669"/>
    <property type="project" value="TreeGrafter"/>
</dbReference>
<dbReference type="EMBL" id="CP024985">
    <property type="protein sequence ID" value="ATZ26965.1"/>
    <property type="molecule type" value="Genomic_DNA"/>
</dbReference>
<dbReference type="Proteomes" id="UP000231791">
    <property type="component" value="Chromosome"/>
</dbReference>
<comment type="similarity">
    <text evidence="3">Belongs to the glycosyltransferase 2 family.</text>
</comment>
<dbReference type="RefSeq" id="WP_391385212.1">
    <property type="nucleotide sequence ID" value="NZ_CP024985.1"/>
</dbReference>
<evidence type="ECO:0000256" key="4">
    <source>
        <dbReference type="ARBA" id="ARBA00012583"/>
    </source>
</evidence>
<dbReference type="Gene3D" id="3.90.550.10">
    <property type="entry name" value="Spore Coat Polysaccharide Biosynthesis Protein SpsA, Chain A"/>
    <property type="match status" value="1"/>
</dbReference>
<keyword evidence="7" id="KW-0812">Transmembrane</keyword>
<evidence type="ECO:0000256" key="11">
    <source>
        <dbReference type="ARBA" id="ARBA00023136"/>
    </source>
</evidence>
<evidence type="ECO:0000256" key="1">
    <source>
        <dbReference type="ARBA" id="ARBA00004389"/>
    </source>
</evidence>
<organism evidence="13 14">
    <name type="scientific">Streptomyces lavendulae subsp. lavendulae</name>
    <dbReference type="NCBI Taxonomy" id="58340"/>
    <lineage>
        <taxon>Bacteria</taxon>
        <taxon>Bacillati</taxon>
        <taxon>Actinomycetota</taxon>
        <taxon>Actinomycetes</taxon>
        <taxon>Kitasatosporales</taxon>
        <taxon>Streptomycetaceae</taxon>
        <taxon>Streptomyces</taxon>
    </lineage>
</organism>
<dbReference type="CDD" id="cd04188">
    <property type="entry name" value="DPG_synthase"/>
    <property type="match status" value="1"/>
</dbReference>
<dbReference type="PANTHER" id="PTHR10859:SF91">
    <property type="entry name" value="DOLICHYL-PHOSPHATE BETA-GLUCOSYLTRANSFERASE"/>
    <property type="match status" value="1"/>
</dbReference>
<comment type="pathway">
    <text evidence="2">Protein modification; protein glycosylation.</text>
</comment>